<keyword evidence="3" id="KW-0808">Transferase</keyword>
<dbReference type="InterPro" id="IPR007356">
    <property type="entry name" value="tRNA_m1G_MeTrfase_euk"/>
</dbReference>
<evidence type="ECO:0000256" key="4">
    <source>
        <dbReference type="ARBA" id="ARBA00022691"/>
    </source>
</evidence>
<evidence type="ECO:0000256" key="3">
    <source>
        <dbReference type="ARBA" id="ARBA00022679"/>
    </source>
</evidence>
<dbReference type="InterPro" id="IPR025812">
    <property type="entry name" value="Trm10_C_MTase_dom"/>
</dbReference>
<dbReference type="PANTHER" id="PTHR13563:SF5">
    <property type="entry name" value="TRNA METHYLTRANSFERASE 10 HOMOLOG C"/>
    <property type="match status" value="1"/>
</dbReference>
<dbReference type="GO" id="GO:0005654">
    <property type="term" value="C:nucleoplasm"/>
    <property type="evidence" value="ECO:0007669"/>
    <property type="project" value="TreeGrafter"/>
</dbReference>
<dbReference type="Proteomes" id="UP001283361">
    <property type="component" value="Unassembled WGS sequence"/>
</dbReference>
<evidence type="ECO:0000313" key="12">
    <source>
        <dbReference type="Proteomes" id="UP001283361"/>
    </source>
</evidence>
<dbReference type="GO" id="GO:0070131">
    <property type="term" value="P:positive regulation of mitochondrial translation"/>
    <property type="evidence" value="ECO:0007669"/>
    <property type="project" value="TreeGrafter"/>
</dbReference>
<dbReference type="CDD" id="cd18102">
    <property type="entry name" value="Trm10_MRRP1"/>
    <property type="match status" value="1"/>
</dbReference>
<dbReference type="GO" id="GO:0000049">
    <property type="term" value="F:tRNA binding"/>
    <property type="evidence" value="ECO:0007669"/>
    <property type="project" value="TreeGrafter"/>
</dbReference>
<keyword evidence="2" id="KW-0489">Methyltransferase</keyword>
<evidence type="ECO:0000256" key="6">
    <source>
        <dbReference type="ARBA" id="ARBA00022946"/>
    </source>
</evidence>
<protein>
    <recommendedName>
        <fullName evidence="9">RNA (guanine-9-)-methyltransferase domain-containing protein 1</fullName>
    </recommendedName>
</protein>
<dbReference type="GO" id="GO:0097745">
    <property type="term" value="P:mitochondrial tRNA 5'-end processing"/>
    <property type="evidence" value="ECO:0007669"/>
    <property type="project" value="TreeGrafter"/>
</dbReference>
<comment type="subcellular location">
    <subcellularLocation>
        <location evidence="1">Mitochondrion</location>
    </subcellularLocation>
</comment>
<evidence type="ECO:0000259" key="10">
    <source>
        <dbReference type="PROSITE" id="PS51675"/>
    </source>
</evidence>
<dbReference type="EMBL" id="JAWDGP010004135">
    <property type="protein sequence ID" value="KAK3767618.1"/>
    <property type="molecule type" value="Genomic_DNA"/>
</dbReference>
<evidence type="ECO:0000256" key="7">
    <source>
        <dbReference type="ARBA" id="ARBA00023054"/>
    </source>
</evidence>
<evidence type="ECO:0000256" key="2">
    <source>
        <dbReference type="ARBA" id="ARBA00022603"/>
    </source>
</evidence>
<organism evidence="11 12">
    <name type="scientific">Elysia crispata</name>
    <name type="common">lettuce slug</name>
    <dbReference type="NCBI Taxonomy" id="231223"/>
    <lineage>
        <taxon>Eukaryota</taxon>
        <taxon>Metazoa</taxon>
        <taxon>Spiralia</taxon>
        <taxon>Lophotrochozoa</taxon>
        <taxon>Mollusca</taxon>
        <taxon>Gastropoda</taxon>
        <taxon>Heterobranchia</taxon>
        <taxon>Euthyneura</taxon>
        <taxon>Panpulmonata</taxon>
        <taxon>Sacoglossa</taxon>
        <taxon>Placobranchoidea</taxon>
        <taxon>Plakobranchidae</taxon>
        <taxon>Elysia</taxon>
    </lineage>
</organism>
<keyword evidence="6" id="KW-0809">Transit peptide</keyword>
<feature type="domain" description="SAM-dependent MTase TRM10-type" evidence="10">
    <location>
        <begin position="270"/>
        <end position="462"/>
    </location>
</feature>
<dbReference type="Gene3D" id="3.40.1280.30">
    <property type="match status" value="1"/>
</dbReference>
<dbReference type="InterPro" id="IPR038459">
    <property type="entry name" value="MT_TRM10-typ_sf"/>
</dbReference>
<dbReference type="GO" id="GO:0008168">
    <property type="term" value="F:methyltransferase activity"/>
    <property type="evidence" value="ECO:0007669"/>
    <property type="project" value="UniProtKB-KW"/>
</dbReference>
<evidence type="ECO:0000313" key="11">
    <source>
        <dbReference type="EMBL" id="KAK3767618.1"/>
    </source>
</evidence>
<dbReference type="PANTHER" id="PTHR13563">
    <property type="entry name" value="TRNA (GUANINE-9-) METHYLTRANSFERASE"/>
    <property type="match status" value="1"/>
</dbReference>
<evidence type="ECO:0000256" key="5">
    <source>
        <dbReference type="ARBA" id="ARBA00022694"/>
    </source>
</evidence>
<keyword evidence="12" id="KW-1185">Reference proteome</keyword>
<gene>
    <name evidence="11" type="ORF">RRG08_003879</name>
</gene>
<evidence type="ECO:0000256" key="1">
    <source>
        <dbReference type="ARBA" id="ARBA00004173"/>
    </source>
</evidence>
<proteinExistence type="predicted"/>
<evidence type="ECO:0000256" key="8">
    <source>
        <dbReference type="ARBA" id="ARBA00023128"/>
    </source>
</evidence>
<accession>A0AAE0ZDW0</accession>
<dbReference type="GO" id="GO:0032259">
    <property type="term" value="P:methylation"/>
    <property type="evidence" value="ECO:0007669"/>
    <property type="project" value="UniProtKB-KW"/>
</dbReference>
<keyword evidence="5" id="KW-0819">tRNA processing</keyword>
<reference evidence="11" key="1">
    <citation type="journal article" date="2023" name="G3 (Bethesda)">
        <title>A reference genome for the long-term kleptoplast-retaining sea slug Elysia crispata morphotype clarki.</title>
        <authorList>
            <person name="Eastman K.E."/>
            <person name="Pendleton A.L."/>
            <person name="Shaikh M.A."/>
            <person name="Suttiyut T."/>
            <person name="Ogas R."/>
            <person name="Tomko P."/>
            <person name="Gavelis G."/>
            <person name="Widhalm J.R."/>
            <person name="Wisecaver J.H."/>
        </authorList>
    </citation>
    <scope>NUCLEOTIDE SEQUENCE</scope>
    <source>
        <strain evidence="11">ECLA1</strain>
    </source>
</reference>
<dbReference type="AlphaFoldDB" id="A0AAE0ZDW0"/>
<evidence type="ECO:0000256" key="9">
    <source>
        <dbReference type="ARBA" id="ARBA00029803"/>
    </source>
</evidence>
<name>A0AAE0ZDW0_9GAST</name>
<keyword evidence="4" id="KW-0949">S-adenosyl-L-methionine</keyword>
<keyword evidence="7" id="KW-0175">Coiled coil</keyword>
<dbReference type="InterPro" id="IPR028564">
    <property type="entry name" value="MT_TRM10-typ"/>
</dbReference>
<dbReference type="GO" id="GO:0005739">
    <property type="term" value="C:mitochondrion"/>
    <property type="evidence" value="ECO:0007669"/>
    <property type="project" value="UniProtKB-SubCell"/>
</dbReference>
<dbReference type="PROSITE" id="PS51675">
    <property type="entry name" value="SAM_MT_TRM10"/>
    <property type="match status" value="1"/>
</dbReference>
<keyword evidence="8" id="KW-0496">Mitochondrion</keyword>
<comment type="caution">
    <text evidence="11">The sequence shown here is derived from an EMBL/GenBank/DDBJ whole genome shotgun (WGS) entry which is preliminary data.</text>
</comment>
<sequence>MCSLVRRAKGPEASQRDLLFLNVNLIGLSSKMALKIFGRVQSFVLTRVYHVYSAEKQCLLPVQTVCCRNYASSNCERTKNLNLLCAQSQSHNLGGSFLSYFSCWNRKLIFTRHMSGVVISRFTKDIDLDKLREEVKQESRETGQPIQLVDRVRQLVAQRCAEAIANLDEDGRKKLRVLQLEHNFLYSEGHDIPNPDFMSDENWVEAMELSSKSQRLKYYLHLQKRFHLKKAEKLKKAAHKEEMQNRLKQEEYEHGRIFMRVYDQTMRRWLNYRLATAMKLGTPLVFDMDYVDLMRPQEQKNTAHQLHDVYCLNRADPKQDPFHLHFTGCHPNNAVLKLMQVKTQDSPFLLSTVTEKSYMDLFDKDRLVYLSPQGRQVMREFDPEAVYIIGAFNDKASQKPVSYARAMEQGIKCQRLPIDEHLSWNQGTKNLTLDQMIRIMLDAKSKLPWKIAFRHIPQRKLR</sequence>